<feature type="region of interest" description="Disordered" evidence="3">
    <location>
        <begin position="346"/>
        <end position="380"/>
    </location>
</feature>
<evidence type="ECO:0000256" key="4">
    <source>
        <dbReference type="SAM" id="SignalP"/>
    </source>
</evidence>
<keyword evidence="2" id="KW-0964">Secreted</keyword>
<proteinExistence type="predicted"/>
<dbReference type="OrthoDB" id="414826at2759"/>
<dbReference type="InterPro" id="IPR001283">
    <property type="entry name" value="CRISP-related"/>
</dbReference>
<dbReference type="EMBL" id="JAMKOV010000002">
    <property type="protein sequence ID" value="KAI8043393.1"/>
    <property type="molecule type" value="Genomic_DNA"/>
</dbReference>
<keyword evidence="7" id="KW-1185">Reference proteome</keyword>
<dbReference type="SMART" id="SM00198">
    <property type="entry name" value="SCP"/>
    <property type="match status" value="1"/>
</dbReference>
<feature type="compositionally biased region" description="Polar residues" evidence="3">
    <location>
        <begin position="318"/>
        <end position="327"/>
    </location>
</feature>
<dbReference type="Proteomes" id="UP001059596">
    <property type="component" value="Unassembled WGS sequence"/>
</dbReference>
<evidence type="ECO:0000256" key="2">
    <source>
        <dbReference type="ARBA" id="ARBA00022525"/>
    </source>
</evidence>
<feature type="compositionally biased region" description="Basic residues" evidence="3">
    <location>
        <begin position="356"/>
        <end position="370"/>
    </location>
</feature>
<feature type="compositionally biased region" description="Basic and acidic residues" evidence="3">
    <location>
        <begin position="303"/>
        <end position="316"/>
    </location>
</feature>
<name>A0A9P9YV10_9MUSC</name>
<organism evidence="6 7">
    <name type="scientific">Drosophila gunungcola</name>
    <name type="common">fruit fly</name>
    <dbReference type="NCBI Taxonomy" id="103775"/>
    <lineage>
        <taxon>Eukaryota</taxon>
        <taxon>Metazoa</taxon>
        <taxon>Ecdysozoa</taxon>
        <taxon>Arthropoda</taxon>
        <taxon>Hexapoda</taxon>
        <taxon>Insecta</taxon>
        <taxon>Pterygota</taxon>
        <taxon>Neoptera</taxon>
        <taxon>Endopterygota</taxon>
        <taxon>Diptera</taxon>
        <taxon>Brachycera</taxon>
        <taxon>Muscomorpha</taxon>
        <taxon>Ephydroidea</taxon>
        <taxon>Drosophilidae</taxon>
        <taxon>Drosophila</taxon>
        <taxon>Sophophora</taxon>
    </lineage>
</organism>
<evidence type="ECO:0000313" key="6">
    <source>
        <dbReference type="EMBL" id="KAI8043393.1"/>
    </source>
</evidence>
<comment type="caution">
    <text evidence="6">The sequence shown here is derived from an EMBL/GenBank/DDBJ whole genome shotgun (WGS) entry which is preliminary data.</text>
</comment>
<dbReference type="AlphaFoldDB" id="A0A9P9YV10"/>
<evidence type="ECO:0000313" key="7">
    <source>
        <dbReference type="Proteomes" id="UP001059596"/>
    </source>
</evidence>
<dbReference type="Pfam" id="PF00188">
    <property type="entry name" value="CAP"/>
    <property type="match status" value="1"/>
</dbReference>
<dbReference type="InterPro" id="IPR035940">
    <property type="entry name" value="CAP_sf"/>
</dbReference>
<dbReference type="SUPFAM" id="SSF55797">
    <property type="entry name" value="PR-1-like"/>
    <property type="match status" value="1"/>
</dbReference>
<feature type="signal peptide" evidence="4">
    <location>
        <begin position="1"/>
        <end position="19"/>
    </location>
</feature>
<gene>
    <name evidence="6" type="ORF">M5D96_004725</name>
</gene>
<dbReference type="CDD" id="cd05380">
    <property type="entry name" value="CAP_euk"/>
    <property type="match status" value="1"/>
</dbReference>
<feature type="chain" id="PRO_5040174219" description="SCP domain-containing protein" evidence="4">
    <location>
        <begin position="20"/>
        <end position="380"/>
    </location>
</feature>
<dbReference type="GO" id="GO:0005576">
    <property type="term" value="C:extracellular region"/>
    <property type="evidence" value="ECO:0007669"/>
    <property type="project" value="UniProtKB-SubCell"/>
</dbReference>
<feature type="region of interest" description="Disordered" evidence="3">
    <location>
        <begin position="303"/>
        <end position="327"/>
    </location>
</feature>
<accession>A0A9P9YV10</accession>
<comment type="subcellular location">
    <subcellularLocation>
        <location evidence="1">Secreted</location>
    </subcellularLocation>
</comment>
<evidence type="ECO:0000259" key="5">
    <source>
        <dbReference type="SMART" id="SM00198"/>
    </source>
</evidence>
<dbReference type="PANTHER" id="PTHR10334">
    <property type="entry name" value="CYSTEINE-RICH SECRETORY PROTEIN-RELATED"/>
    <property type="match status" value="1"/>
</dbReference>
<keyword evidence="4" id="KW-0732">Signal</keyword>
<protein>
    <recommendedName>
        <fullName evidence="5">SCP domain-containing protein</fullName>
    </recommendedName>
</protein>
<feature type="domain" description="SCP" evidence="5">
    <location>
        <begin position="59"/>
        <end position="210"/>
    </location>
</feature>
<sequence>MIKWIRLLPIILLIHEAKSSNKWCRKNLCNGQHVLCTDNGKIQSTCPRDATAMVKMSQDMINLIVDQHNEYRNKFAGGLGGHPKAARMTTMQWDSQLAKVADALVRRCQPIRDECGKTLKYHKGEASYSLEKYYCMTTKKNALKKQLNYWFDPNSKDHTERLFFSLKDQDQEFSKNYFQVLRDRSNRVGCAIIEYIHPSLVHQLLKCVYNCGVSLCEDNNNPVYEQTDSDPTSECRKGANEKYRNLCHKDELVKSCDGGNLFVLNGHEEEDVLKFTKYPLPHYSNDPSLPEIPDNPLIEVKSKRETSSKRRNDHNIPTKASTYNTPESTTVLDLSYTVDSDLPDIPDNPLLESRSAPHKAKRKSIIKKNNKINQSELNMR</sequence>
<dbReference type="InterPro" id="IPR014044">
    <property type="entry name" value="CAP_dom"/>
</dbReference>
<evidence type="ECO:0000256" key="3">
    <source>
        <dbReference type="SAM" id="MobiDB-lite"/>
    </source>
</evidence>
<dbReference type="Gene3D" id="3.40.33.10">
    <property type="entry name" value="CAP"/>
    <property type="match status" value="1"/>
</dbReference>
<reference evidence="6" key="1">
    <citation type="journal article" date="2023" name="Genome Biol. Evol.">
        <title>Long-read-based Genome Assembly of Drosophila gunungcola Reveals Fewer Chemosensory Genes in Flower-breeding Species.</title>
        <authorList>
            <person name="Negi A."/>
            <person name="Liao B.Y."/>
            <person name="Yeh S.D."/>
        </authorList>
    </citation>
    <scope>NUCLEOTIDE SEQUENCE</scope>
    <source>
        <strain evidence="6">Sukarami</strain>
    </source>
</reference>
<evidence type="ECO:0000256" key="1">
    <source>
        <dbReference type="ARBA" id="ARBA00004613"/>
    </source>
</evidence>